<dbReference type="PIRSF" id="PIRSF036946">
    <property type="entry name" value="Arg_N-mtase"/>
    <property type="match status" value="1"/>
</dbReference>
<evidence type="ECO:0000256" key="4">
    <source>
        <dbReference type="ARBA" id="ARBA00022737"/>
    </source>
</evidence>
<dbReference type="Pfam" id="PF06325">
    <property type="entry name" value="PrmA"/>
    <property type="match status" value="1"/>
</dbReference>
<dbReference type="RefSeq" id="XP_022342003.1">
    <property type="nucleotide sequence ID" value="XM_022486295.1"/>
</dbReference>
<dbReference type="AlphaFoldDB" id="A0A8B8EQD6"/>
<dbReference type="GO" id="GO:0032259">
    <property type="term" value="P:methylation"/>
    <property type="evidence" value="ECO:0007669"/>
    <property type="project" value="UniProtKB-KW"/>
</dbReference>
<protein>
    <recommendedName>
        <fullName evidence="5">Protein arginine N-methyltransferase</fullName>
        <ecNumber evidence="5">2.1.1.-</ecNumber>
    </recommendedName>
</protein>
<dbReference type="PROSITE" id="PS51678">
    <property type="entry name" value="SAM_MT_PRMT"/>
    <property type="match status" value="2"/>
</dbReference>
<dbReference type="Pfam" id="PF22528">
    <property type="entry name" value="PRMT_C"/>
    <property type="match status" value="1"/>
</dbReference>
<dbReference type="KEGG" id="cvn:111135867"/>
<dbReference type="SUPFAM" id="SSF53335">
    <property type="entry name" value="S-adenosyl-L-methionine-dependent methyltransferases"/>
    <property type="match status" value="2"/>
</dbReference>
<keyword evidence="1 6" id="KW-0489">Methyltransferase</keyword>
<evidence type="ECO:0000259" key="7">
    <source>
        <dbReference type="Pfam" id="PF22528"/>
    </source>
</evidence>
<dbReference type="GeneID" id="111135867"/>
<dbReference type="CDD" id="cd02440">
    <property type="entry name" value="AdoMet_MTases"/>
    <property type="match status" value="1"/>
</dbReference>
<keyword evidence="8" id="KW-1185">Reference proteome</keyword>
<sequence>MSHFVSIVNPCTGKMDWKLQDDRYDYHQEIARSGYADMLHDTERNKKYYKALADAIHIKRKLGEPVNVLDIGTGTGLLSMMAAKLGADTVTACEAFEPMAKCASKIIQQNGFGDKIQIIPKRSTEITVGTDGDMPERANILVTEVFDTELIGEGAINTFTHAHRELLQKNCIVVPSAANMYVQVASSDFIRRWRDIRPIQLPGGGTILPPPGMTRCGGAPALHDLQLHELPQSQFQILSSPVLVFRFDFSGKSPLKFDNQSERTFQALCDGKTDGIFMWWDLEMDTKNIINLSCAPGWAHPRPEELQWRDHWMQAIYYPNQPLSVQKGENVKIISNHDEYSLWFNLQSENSVENSFSDGPACVCGMHVTFSRSQIGMLNDPHRHDIYTSLLKQTLTPSSTVLTISDGSLLPLMAAKLGAKKVYVLETNNFTRRILEQFITHNDLNEVVTVLKKEPEELTPEDVHGHKIDLVIGEPYFQSAVLPWHHVHFWYAVRQLSGLLSEQAAVFPKLLTIKAMAVCFRDLWKIRSPVGMCEGFNIQLFDDLVETSSEVSDSEVEPQPLWEYPCTACSDPVTVQSFDFCKAGWLDNLCLSAEATIKLDTSLNEKCNGIVLWTEYQFTDQLKVSLGPREKVVVGEKVNWDFYSKQGIHLLTNKGTDTVEHLKTISVSLKFIPINGDFDFVFKAKCS</sequence>
<dbReference type="InterPro" id="IPR025799">
    <property type="entry name" value="Arg_MeTrfase"/>
</dbReference>
<dbReference type="PANTHER" id="PTHR11006">
    <property type="entry name" value="PROTEIN ARGININE N-METHYLTRANSFERASE"/>
    <property type="match status" value="1"/>
</dbReference>
<proteinExistence type="inferred from homology"/>
<dbReference type="PANTHER" id="PTHR11006:SF4">
    <property type="entry name" value="PROTEIN ARGININE N-METHYLTRANSFERASE 7"/>
    <property type="match status" value="1"/>
</dbReference>
<keyword evidence="3 6" id="KW-0949">S-adenosyl-L-methionine</keyword>
<evidence type="ECO:0000256" key="2">
    <source>
        <dbReference type="ARBA" id="ARBA00022679"/>
    </source>
</evidence>
<evidence type="ECO:0000256" key="5">
    <source>
        <dbReference type="PIRNR" id="PIRNR036946"/>
    </source>
</evidence>
<gene>
    <name evidence="9" type="primary">LOC111135867</name>
</gene>
<dbReference type="FunFam" id="3.40.50.150:FF:000071">
    <property type="entry name" value="Protein arginine N-methyltransferase 7"/>
    <property type="match status" value="1"/>
</dbReference>
<comment type="similarity">
    <text evidence="5">Belongs to the class I-like SAM-binding methyltransferase superfamily. Protein arginine N-methyltransferase family. PRMT7 subfamily.</text>
</comment>
<evidence type="ECO:0000256" key="3">
    <source>
        <dbReference type="ARBA" id="ARBA00022691"/>
    </source>
</evidence>
<dbReference type="EC" id="2.1.1.-" evidence="5"/>
<accession>A0A8B8EQD6</accession>
<dbReference type="Gene3D" id="2.70.160.11">
    <property type="entry name" value="Hnrnp arginine n-methyltransferase1"/>
    <property type="match status" value="2"/>
</dbReference>
<organism evidence="8 9">
    <name type="scientific">Crassostrea virginica</name>
    <name type="common">Eastern oyster</name>
    <dbReference type="NCBI Taxonomy" id="6565"/>
    <lineage>
        <taxon>Eukaryota</taxon>
        <taxon>Metazoa</taxon>
        <taxon>Spiralia</taxon>
        <taxon>Lophotrochozoa</taxon>
        <taxon>Mollusca</taxon>
        <taxon>Bivalvia</taxon>
        <taxon>Autobranchia</taxon>
        <taxon>Pteriomorphia</taxon>
        <taxon>Ostreida</taxon>
        <taxon>Ostreoidea</taxon>
        <taxon>Ostreidae</taxon>
        <taxon>Crassostrea</taxon>
    </lineage>
</organism>
<dbReference type="GO" id="GO:0042054">
    <property type="term" value="F:histone methyltransferase activity"/>
    <property type="evidence" value="ECO:0007669"/>
    <property type="project" value="TreeGrafter"/>
</dbReference>
<name>A0A8B8EQD6_CRAVI</name>
<evidence type="ECO:0000256" key="6">
    <source>
        <dbReference type="PROSITE-ProRule" id="PRU01015"/>
    </source>
</evidence>
<dbReference type="Gene3D" id="3.40.50.150">
    <property type="entry name" value="Vaccinia Virus protein VP39"/>
    <property type="match status" value="2"/>
</dbReference>
<dbReference type="InterPro" id="IPR055135">
    <property type="entry name" value="PRMT_dom"/>
</dbReference>
<dbReference type="InterPro" id="IPR029063">
    <property type="entry name" value="SAM-dependent_MTases_sf"/>
</dbReference>
<reference evidence="9" key="1">
    <citation type="submission" date="2025-08" db="UniProtKB">
        <authorList>
            <consortium name="RefSeq"/>
        </authorList>
    </citation>
    <scope>IDENTIFICATION</scope>
    <source>
        <tissue evidence="9">Whole sample</tissue>
    </source>
</reference>
<evidence type="ECO:0000313" key="8">
    <source>
        <dbReference type="Proteomes" id="UP000694844"/>
    </source>
</evidence>
<comment type="function">
    <text evidence="5">Arginine methyltransferase that can both catalyze the formation of omega-N monomethylarginine (MMA) and symmetrical dimethylarginine (sDMA).</text>
</comment>
<evidence type="ECO:0000313" key="9">
    <source>
        <dbReference type="RefSeq" id="XP_022342003.1"/>
    </source>
</evidence>
<keyword evidence="4" id="KW-0677">Repeat</keyword>
<evidence type="ECO:0000256" key="1">
    <source>
        <dbReference type="ARBA" id="ARBA00022603"/>
    </source>
</evidence>
<dbReference type="GO" id="GO:0016274">
    <property type="term" value="F:protein-arginine N-methyltransferase activity"/>
    <property type="evidence" value="ECO:0007669"/>
    <property type="project" value="InterPro"/>
</dbReference>
<dbReference type="Proteomes" id="UP000694844">
    <property type="component" value="Chromosome 5"/>
</dbReference>
<dbReference type="OrthoDB" id="412876at2759"/>
<dbReference type="InterPro" id="IPR014644">
    <property type="entry name" value="MeTrfase_PRMT7"/>
</dbReference>
<keyword evidence="2 6" id="KW-0808">Transferase</keyword>
<feature type="domain" description="Protein arginine N-methyltransferase" evidence="7">
    <location>
        <begin position="234"/>
        <end position="348"/>
    </location>
</feature>
<dbReference type="FunFam" id="3.40.50.150:FF:000070">
    <property type="entry name" value="Protein arginine N-methyltransferase 7"/>
    <property type="match status" value="1"/>
</dbReference>